<gene>
    <name evidence="5" type="ORF">METZ01_LOCUS5968</name>
</gene>
<dbReference type="InterPro" id="IPR003798">
    <property type="entry name" value="DNA_recombination_RmuC"/>
</dbReference>
<proteinExistence type="predicted"/>
<evidence type="ECO:0000256" key="2">
    <source>
        <dbReference type="ARBA" id="ARBA00023172"/>
    </source>
</evidence>
<dbReference type="EMBL" id="UINC01000315">
    <property type="protein sequence ID" value="SUZ53114.1"/>
    <property type="molecule type" value="Genomic_DNA"/>
</dbReference>
<keyword evidence="4" id="KW-0472">Membrane</keyword>
<evidence type="ECO:0000313" key="5">
    <source>
        <dbReference type="EMBL" id="SUZ53114.1"/>
    </source>
</evidence>
<name>A0A381NG84_9ZZZZ</name>
<protein>
    <recommendedName>
        <fullName evidence="6">DNA recombination protein RmuC</fullName>
    </recommendedName>
</protein>
<dbReference type="GO" id="GO:0006310">
    <property type="term" value="P:DNA recombination"/>
    <property type="evidence" value="ECO:0007669"/>
    <property type="project" value="UniProtKB-KW"/>
</dbReference>
<feature type="coiled-coil region" evidence="3">
    <location>
        <begin position="58"/>
        <end position="110"/>
    </location>
</feature>
<feature type="transmembrane region" description="Helical" evidence="4">
    <location>
        <begin position="6"/>
        <end position="28"/>
    </location>
</feature>
<evidence type="ECO:0008006" key="6">
    <source>
        <dbReference type="Google" id="ProtNLM"/>
    </source>
</evidence>
<dbReference type="PANTHER" id="PTHR30563:SF0">
    <property type="entry name" value="DNA RECOMBINATION PROTEIN RMUC"/>
    <property type="match status" value="1"/>
</dbReference>
<dbReference type="PANTHER" id="PTHR30563">
    <property type="entry name" value="DNA RECOMBINATION PROTEIN RMUC"/>
    <property type="match status" value="1"/>
</dbReference>
<organism evidence="5">
    <name type="scientific">marine metagenome</name>
    <dbReference type="NCBI Taxonomy" id="408172"/>
    <lineage>
        <taxon>unclassified sequences</taxon>
        <taxon>metagenomes</taxon>
        <taxon>ecological metagenomes</taxon>
    </lineage>
</organism>
<reference evidence="5" key="1">
    <citation type="submission" date="2018-05" db="EMBL/GenBank/DDBJ databases">
        <authorList>
            <person name="Lanie J.A."/>
            <person name="Ng W.-L."/>
            <person name="Kazmierczak K.M."/>
            <person name="Andrzejewski T.M."/>
            <person name="Davidsen T.M."/>
            <person name="Wayne K.J."/>
            <person name="Tettelin H."/>
            <person name="Glass J.I."/>
            <person name="Rusch D."/>
            <person name="Podicherti R."/>
            <person name="Tsui H.-C.T."/>
            <person name="Winkler M.E."/>
        </authorList>
    </citation>
    <scope>NUCLEOTIDE SEQUENCE</scope>
</reference>
<accession>A0A381NG84</accession>
<keyword evidence="4" id="KW-1133">Transmembrane helix</keyword>
<sequence>MNTQLPTFVFVIFLLGILVGSLITWIIIKIKLKKSDPLINIFQDIANKSLKDNSEIFLKIAEQQLGKQQEKVKSDLNEKEQAVENLIKPIKEALKESRHQISELEKARSEAYGGIKTQLKEMHKTNQSLTQETHNLVSALKRPEVRGRWGEITLKRLVELAGMVEHCDFDEQVHTLSEDSSIRPDMIVKMPDQRELVVDVKTPLDSYLQAIEAKENSKKEIFLKKHAQNVREHIRKLSRKSYWKQFTRSPEFVILFIPGDQFLSAALNEDPDLIDSALSQQIILATPTSLIALLKAIAYGWKQQALSGNAEQIRELAEALYDRLIVFISHLNKLGKQLSSSVEHYNKAIGSFERKVLPGARKFSKLGVGSKKEIKEIKSIELPTRKLKNDLKKHSKKS</sequence>
<dbReference type="Pfam" id="PF02646">
    <property type="entry name" value="RmuC"/>
    <property type="match status" value="1"/>
</dbReference>
<evidence type="ECO:0000256" key="4">
    <source>
        <dbReference type="SAM" id="Phobius"/>
    </source>
</evidence>
<keyword evidence="1 3" id="KW-0175">Coiled coil</keyword>
<keyword evidence="4" id="KW-0812">Transmembrane</keyword>
<evidence type="ECO:0000256" key="1">
    <source>
        <dbReference type="ARBA" id="ARBA00023054"/>
    </source>
</evidence>
<evidence type="ECO:0000256" key="3">
    <source>
        <dbReference type="SAM" id="Coils"/>
    </source>
</evidence>
<keyword evidence="2" id="KW-0233">DNA recombination</keyword>
<dbReference type="AlphaFoldDB" id="A0A381NG84"/>